<keyword evidence="2" id="KW-1185">Reference proteome</keyword>
<reference evidence="1" key="1">
    <citation type="submission" date="2023-04" db="EMBL/GenBank/DDBJ databases">
        <title>Phytophthora lilii NBRC 32176.</title>
        <authorList>
            <person name="Ichikawa N."/>
            <person name="Sato H."/>
            <person name="Tonouchi N."/>
        </authorList>
    </citation>
    <scope>NUCLEOTIDE SEQUENCE</scope>
    <source>
        <strain evidence="1">NBRC 32176</strain>
    </source>
</reference>
<sequence length="131" mass="13968">MRDCRQRYWYGMPSHYIRLTPCTTLTVRCLSQIIQDYGRTSSEMKTKRCRRLTDTFLRYKCDPYSTALGSIAGACVSAAGALVVGEAGIGVCAVAETVGAGFSGDGAVVSTRMGILLKGSSVIGADVTGKR</sequence>
<accession>A0A9W6TRX2</accession>
<dbReference type="EMBL" id="BSXW01000317">
    <property type="protein sequence ID" value="GMF18478.1"/>
    <property type="molecule type" value="Genomic_DNA"/>
</dbReference>
<organism evidence="1 2">
    <name type="scientific">Phytophthora lilii</name>
    <dbReference type="NCBI Taxonomy" id="2077276"/>
    <lineage>
        <taxon>Eukaryota</taxon>
        <taxon>Sar</taxon>
        <taxon>Stramenopiles</taxon>
        <taxon>Oomycota</taxon>
        <taxon>Peronosporomycetes</taxon>
        <taxon>Peronosporales</taxon>
        <taxon>Peronosporaceae</taxon>
        <taxon>Phytophthora</taxon>
    </lineage>
</organism>
<evidence type="ECO:0000313" key="1">
    <source>
        <dbReference type="EMBL" id="GMF18478.1"/>
    </source>
</evidence>
<gene>
    <name evidence="1" type="ORF">Plil01_000691600</name>
</gene>
<protein>
    <submittedName>
        <fullName evidence="1">Unnamed protein product</fullName>
    </submittedName>
</protein>
<dbReference type="AlphaFoldDB" id="A0A9W6TRX2"/>
<name>A0A9W6TRX2_9STRA</name>
<evidence type="ECO:0000313" key="2">
    <source>
        <dbReference type="Proteomes" id="UP001165083"/>
    </source>
</evidence>
<proteinExistence type="predicted"/>
<dbReference type="Proteomes" id="UP001165083">
    <property type="component" value="Unassembled WGS sequence"/>
</dbReference>
<comment type="caution">
    <text evidence="1">The sequence shown here is derived from an EMBL/GenBank/DDBJ whole genome shotgun (WGS) entry which is preliminary data.</text>
</comment>